<feature type="domain" description="Glycosyl hydrolase family 95 catalytic" evidence="1">
    <location>
        <begin position="4"/>
        <end position="341"/>
    </location>
</feature>
<dbReference type="InterPro" id="IPR012341">
    <property type="entry name" value="6hp_glycosidase-like_sf"/>
</dbReference>
<dbReference type="EMBL" id="SNRY01001742">
    <property type="protein sequence ID" value="KAA6328858.1"/>
    <property type="molecule type" value="Genomic_DNA"/>
</dbReference>
<dbReference type="SUPFAM" id="SSF48208">
    <property type="entry name" value="Six-hairpin glycosidases"/>
    <property type="match status" value="1"/>
</dbReference>
<evidence type="ECO:0000259" key="1">
    <source>
        <dbReference type="Pfam" id="PF22124"/>
    </source>
</evidence>
<gene>
    <name evidence="2" type="ORF">EZS27_022281</name>
</gene>
<dbReference type="Pfam" id="PF22124">
    <property type="entry name" value="Glyco_hydro_95_cat"/>
    <property type="match status" value="1"/>
</dbReference>
<proteinExistence type="predicted"/>
<sequence>MLQTQRIDAIRNGELDHAYEARYFQYARYLMLAGAREKTLAFNNHNMWLNDLTGRWNGRWTLNINLQECYWPVESANLPKVNESLVFFVEQLAQAGARTAKELFGCRGWCSNLGADIWFNTAPTDGNPRWSVFPVSGMWLMQQLYDHYLYDPDPEYLRRIYPLLKGAVEFCHDFLVKDPVSGYMVTCPSASPENDFLDEKGNGVSISFGSSGDNQIIRRLLRNFIEASSILQTDAAMSQRSEELLGQLPPHRIGSFGQLQEWFYDFKETEVTHRHIMHLWAAYPDDDITIRKTPELADAVKMVMKRRGDANMGWSSAWRINFHARFEEPEKSYWFLHNMVADVSGWPRPDDSRITPSFEGN</sequence>
<feature type="non-terminal residue" evidence="2">
    <location>
        <position position="361"/>
    </location>
</feature>
<protein>
    <recommendedName>
        <fullName evidence="1">Glycosyl hydrolase family 95 catalytic domain-containing protein</fullName>
    </recommendedName>
</protein>
<organism evidence="2">
    <name type="scientific">termite gut metagenome</name>
    <dbReference type="NCBI Taxonomy" id="433724"/>
    <lineage>
        <taxon>unclassified sequences</taxon>
        <taxon>metagenomes</taxon>
        <taxon>organismal metagenomes</taxon>
    </lineage>
</organism>
<dbReference type="InterPro" id="IPR054363">
    <property type="entry name" value="GH95_cat"/>
</dbReference>
<dbReference type="PANTHER" id="PTHR31084">
    <property type="entry name" value="ALPHA-L-FUCOSIDASE 2"/>
    <property type="match status" value="1"/>
</dbReference>
<dbReference type="AlphaFoldDB" id="A0A5J4R595"/>
<dbReference type="Gene3D" id="1.50.10.10">
    <property type="match status" value="1"/>
</dbReference>
<evidence type="ECO:0000313" key="2">
    <source>
        <dbReference type="EMBL" id="KAA6328858.1"/>
    </source>
</evidence>
<comment type="caution">
    <text evidence="2">The sequence shown here is derived from an EMBL/GenBank/DDBJ whole genome shotgun (WGS) entry which is preliminary data.</text>
</comment>
<dbReference type="GO" id="GO:0004560">
    <property type="term" value="F:alpha-L-fucosidase activity"/>
    <property type="evidence" value="ECO:0007669"/>
    <property type="project" value="TreeGrafter"/>
</dbReference>
<accession>A0A5J4R595</accession>
<dbReference type="PANTHER" id="PTHR31084:SF0">
    <property type="entry name" value="ALPHA-L-FUCOSIDASE 2"/>
    <property type="match status" value="1"/>
</dbReference>
<reference evidence="2" key="1">
    <citation type="submission" date="2019-03" db="EMBL/GenBank/DDBJ databases">
        <title>Single cell metagenomics reveals metabolic interactions within the superorganism composed of flagellate Streblomastix strix and complex community of Bacteroidetes bacteria on its surface.</title>
        <authorList>
            <person name="Treitli S.C."/>
            <person name="Kolisko M."/>
            <person name="Husnik F."/>
            <person name="Keeling P."/>
            <person name="Hampl V."/>
        </authorList>
    </citation>
    <scope>NUCLEOTIDE SEQUENCE</scope>
    <source>
        <strain evidence="2">STM</strain>
    </source>
</reference>
<dbReference type="InterPro" id="IPR008928">
    <property type="entry name" value="6-hairpin_glycosidase_sf"/>
</dbReference>
<name>A0A5J4R595_9ZZZZ</name>
<dbReference type="GO" id="GO:0005975">
    <property type="term" value="P:carbohydrate metabolic process"/>
    <property type="evidence" value="ECO:0007669"/>
    <property type="project" value="InterPro"/>
</dbReference>